<keyword evidence="2" id="KW-1185">Reference proteome</keyword>
<name>A0ABX8CGN9_9NOCA</name>
<evidence type="ECO:0000313" key="2">
    <source>
        <dbReference type="Proteomes" id="UP000683310"/>
    </source>
</evidence>
<reference evidence="1 2" key="1">
    <citation type="submission" date="2021-04" db="EMBL/GenBank/DDBJ databases">
        <title>Nocardia tengchongensis.</title>
        <authorList>
            <person name="Zhuang k."/>
            <person name="Ran Y."/>
            <person name="Li W."/>
        </authorList>
    </citation>
    <scope>NUCLEOTIDE SEQUENCE [LARGE SCALE GENOMIC DNA]</scope>
    <source>
        <strain evidence="1 2">CFH S0057</strain>
    </source>
</reference>
<dbReference type="EMBL" id="CP074371">
    <property type="protein sequence ID" value="QVI19121.1"/>
    <property type="molecule type" value="Genomic_DNA"/>
</dbReference>
<protein>
    <submittedName>
        <fullName evidence="1">Uncharacterized protein</fullName>
    </submittedName>
</protein>
<proteinExistence type="predicted"/>
<evidence type="ECO:0000313" key="1">
    <source>
        <dbReference type="EMBL" id="QVI19121.1"/>
    </source>
</evidence>
<accession>A0ABX8CGN9</accession>
<sequence length="45" mass="4875">MIALKALGDQWKSMGRTDAAKRVYRKSAQAGYAPAKAALESLPPR</sequence>
<gene>
    <name evidence="1" type="ORF">KHQ06_21945</name>
</gene>
<organism evidence="1 2">
    <name type="scientific">Nocardia tengchongensis</name>
    <dbReference type="NCBI Taxonomy" id="2055889"/>
    <lineage>
        <taxon>Bacteria</taxon>
        <taxon>Bacillati</taxon>
        <taxon>Actinomycetota</taxon>
        <taxon>Actinomycetes</taxon>
        <taxon>Mycobacteriales</taxon>
        <taxon>Nocardiaceae</taxon>
        <taxon>Nocardia</taxon>
    </lineage>
</organism>
<dbReference type="Proteomes" id="UP000683310">
    <property type="component" value="Chromosome"/>
</dbReference>